<protein>
    <submittedName>
        <fullName evidence="1">Uncharacterized protein</fullName>
    </submittedName>
</protein>
<dbReference type="EMBL" id="MFID01000032">
    <property type="protein sequence ID" value="OGF80642.1"/>
    <property type="molecule type" value="Genomic_DNA"/>
</dbReference>
<dbReference type="STRING" id="1798351.A2930_03095"/>
<name>A0A1F5WYB4_9BACT</name>
<reference evidence="1 2" key="1">
    <citation type="journal article" date="2016" name="Nat. Commun.">
        <title>Thousands of microbial genomes shed light on interconnected biogeochemical processes in an aquifer system.</title>
        <authorList>
            <person name="Anantharaman K."/>
            <person name="Brown C.T."/>
            <person name="Hug L.A."/>
            <person name="Sharon I."/>
            <person name="Castelle C.J."/>
            <person name="Probst A.J."/>
            <person name="Thomas B.C."/>
            <person name="Singh A."/>
            <person name="Wilkins M.J."/>
            <person name="Karaoz U."/>
            <person name="Brodie E.L."/>
            <person name="Williams K.H."/>
            <person name="Hubbard S.S."/>
            <person name="Banfield J.F."/>
        </authorList>
    </citation>
    <scope>NUCLEOTIDE SEQUENCE [LARGE SCALE GENOMIC DNA]</scope>
</reference>
<evidence type="ECO:0000313" key="2">
    <source>
        <dbReference type="Proteomes" id="UP000178114"/>
    </source>
</evidence>
<comment type="caution">
    <text evidence="1">The sequence shown here is derived from an EMBL/GenBank/DDBJ whole genome shotgun (WGS) entry which is preliminary data.</text>
</comment>
<evidence type="ECO:0000313" key="1">
    <source>
        <dbReference type="EMBL" id="OGF80642.1"/>
    </source>
</evidence>
<dbReference type="Proteomes" id="UP000178114">
    <property type="component" value="Unassembled WGS sequence"/>
</dbReference>
<organism evidence="1 2">
    <name type="scientific">Candidatus Giovannonibacteria bacterium RIFCSPLOWO2_01_FULL_45_34</name>
    <dbReference type="NCBI Taxonomy" id="1798351"/>
    <lineage>
        <taxon>Bacteria</taxon>
        <taxon>Candidatus Giovannoniibacteriota</taxon>
    </lineage>
</organism>
<dbReference type="AlphaFoldDB" id="A0A1F5WYB4"/>
<proteinExistence type="predicted"/>
<sequence length="98" mass="11317">MYNVMTENMLEEARKNFENTLKTDFDFLQQHTKDDLLIKHVESIRNTFIVHAVAPHSFPAGLIHEDDYYGSDENGKRALPEGFDLFNLKGQTGWDGEL</sequence>
<accession>A0A1F5WYB4</accession>
<gene>
    <name evidence="1" type="ORF">A2930_03095</name>
</gene>